<keyword evidence="4 8" id="KW-0812">Transmembrane</keyword>
<sequence>MDKNLQRRMKRGISLFIAGMLLCLSGYAQNLRISGKITSADDANPMMGVSIHVKGISTGAQSAVDGSYVITAKQGDILVFSYLGYTSQEITVKETNVIDVKLNSTSSNLNEVVVVGYGKRARPDLTGSISSIKGTDLRQTQPTTFDQALQGKVAGVVVQQISGQPGGGVSIQIRGISSITGSNSPLYVIDGIIIPPVGDPGNGSNPLNTINPAEIESIDVLKDASATAIYGSQATNGVVVITTKRGKAGPPKITYDFYSGFQEIAKRMPAVNLQQFATIINARAVAWGFDFRPQFANPQYLGPGTDWQSALFRRAPEMNHTMTVSGGDDRTQYLLSASYFNQEGIALGSDFTRYSVRLNLDNKTTKWLKIGTSLQLAHIDENVAATGESVINTALSVTPDVAVVNQDGSYGGETDPNGWVAAFPNPVALAKIIKNQNRRNQVFGNLYAEIQLAKELSLRSEVSGNFDFRTEDQFSPTYKFGKNNVSQNFGSTGFWQYNYVVVRNFLNYYHNFKKFHIDATAGHEAQDGTFENIGAARRNFASDNVQAINAGDYTTATNFGDNSQSNPTGGSAQESWFGRVNVSWDDRYTLTGNIRNDGSSNFPPNHRWVTTYSGGFAWKINHEDFLKSVKSINELNLRLSYGLTNNQGIPGNTFVTQLNTVASSLSGTAQSQNNLANPDVQWEKTDYYNAGIDGSFFNERLGFTVDVYDREVHGLLLQVPLPEYSGTVAGWGPGAMQAPYANVGSLSNKGIDFQINTTNISSKSFTWKTSLTLSRNINKVTSLGAGGAQANLSEKSYLPQVNDIIEKTVVGQPIGEFYGYVFDGIYSKPSDFLTHARPADANGNPYPVSAAGGGIWYGDRMFKDLNGDGIIDSRDETALGSPIPKFQYGINNTFYYKNFDLNIFLSGSYGNKVFNQMAIPEEDPQNNGTFFTSVLNYAKLALVNPNGSATDVNNVYVTNPNTTIIGLRNDNTNGNFRPNSLMFEDASFLRCKNITLGYKFSDKLLSKISVHSLRVFATVSNVFIITKYKGMDPEIGSWNPLQAGWDGGYYPQPKVFTIGASIGLQ</sequence>
<comment type="subcellular location">
    <subcellularLocation>
        <location evidence="1 8">Cell outer membrane</location>
        <topology evidence="1 8">Multi-pass membrane protein</topology>
    </subcellularLocation>
</comment>
<accession>A0A1H1Q6K5</accession>
<feature type="domain" description="TonB-dependent receptor-like beta-barrel" evidence="10">
    <location>
        <begin position="435"/>
        <end position="783"/>
    </location>
</feature>
<name>A0A1H1Q6K5_MUCMA</name>
<dbReference type="InterPro" id="IPR000531">
    <property type="entry name" value="Beta-barrel_TonB"/>
</dbReference>
<dbReference type="InterPro" id="IPR008969">
    <property type="entry name" value="CarboxyPept-like_regulatory"/>
</dbReference>
<dbReference type="InterPro" id="IPR036942">
    <property type="entry name" value="Beta-barrel_TonB_sf"/>
</dbReference>
<gene>
    <name evidence="12" type="ORF">SAMN05216490_0703</name>
</gene>
<proteinExistence type="inferred from homology"/>
<keyword evidence="7 8" id="KW-0998">Cell outer membrane</keyword>
<dbReference type="EMBL" id="LT629740">
    <property type="protein sequence ID" value="SDS19065.1"/>
    <property type="molecule type" value="Genomic_DNA"/>
</dbReference>
<dbReference type="Gene3D" id="2.40.170.20">
    <property type="entry name" value="TonB-dependent receptor, beta-barrel domain"/>
    <property type="match status" value="1"/>
</dbReference>
<evidence type="ECO:0000259" key="11">
    <source>
        <dbReference type="Pfam" id="PF07715"/>
    </source>
</evidence>
<dbReference type="OrthoDB" id="9768177at2"/>
<evidence type="ECO:0000256" key="3">
    <source>
        <dbReference type="ARBA" id="ARBA00022452"/>
    </source>
</evidence>
<dbReference type="STRING" id="652787.SAMN05216490_0703"/>
<keyword evidence="2 8" id="KW-0813">Transport</keyword>
<dbReference type="InterPro" id="IPR023996">
    <property type="entry name" value="TonB-dep_OMP_SusC/RagA"/>
</dbReference>
<dbReference type="PROSITE" id="PS52016">
    <property type="entry name" value="TONB_DEPENDENT_REC_3"/>
    <property type="match status" value="1"/>
</dbReference>
<keyword evidence="5 9" id="KW-0798">TonB box</keyword>
<dbReference type="Proteomes" id="UP000199679">
    <property type="component" value="Chromosome I"/>
</dbReference>
<dbReference type="NCBIfam" id="TIGR04056">
    <property type="entry name" value="OMP_RagA_SusC"/>
    <property type="match status" value="1"/>
</dbReference>
<evidence type="ECO:0000256" key="7">
    <source>
        <dbReference type="ARBA" id="ARBA00023237"/>
    </source>
</evidence>
<dbReference type="Pfam" id="PF07715">
    <property type="entry name" value="Plug"/>
    <property type="match status" value="1"/>
</dbReference>
<evidence type="ECO:0000256" key="2">
    <source>
        <dbReference type="ARBA" id="ARBA00022448"/>
    </source>
</evidence>
<dbReference type="GO" id="GO:0009279">
    <property type="term" value="C:cell outer membrane"/>
    <property type="evidence" value="ECO:0007669"/>
    <property type="project" value="UniProtKB-SubCell"/>
</dbReference>
<keyword evidence="6 8" id="KW-0472">Membrane</keyword>
<evidence type="ECO:0000256" key="6">
    <source>
        <dbReference type="ARBA" id="ARBA00023136"/>
    </source>
</evidence>
<protein>
    <submittedName>
        <fullName evidence="12">TonB-linked outer membrane protein, SusC/RagA family</fullName>
    </submittedName>
</protein>
<dbReference type="SUPFAM" id="SSF56935">
    <property type="entry name" value="Porins"/>
    <property type="match status" value="1"/>
</dbReference>
<dbReference type="InterPro" id="IPR023997">
    <property type="entry name" value="TonB-dep_OMP_SusC/RagA_CS"/>
</dbReference>
<reference evidence="12 13" key="1">
    <citation type="submission" date="2016-10" db="EMBL/GenBank/DDBJ databases">
        <authorList>
            <person name="de Groot N.N."/>
        </authorList>
    </citation>
    <scope>NUCLEOTIDE SEQUENCE [LARGE SCALE GENOMIC DNA]</scope>
    <source>
        <strain evidence="12 13">MP1X4</strain>
    </source>
</reference>
<evidence type="ECO:0000256" key="5">
    <source>
        <dbReference type="ARBA" id="ARBA00023077"/>
    </source>
</evidence>
<organism evidence="12 13">
    <name type="scientific">Mucilaginibacter mallensis</name>
    <dbReference type="NCBI Taxonomy" id="652787"/>
    <lineage>
        <taxon>Bacteria</taxon>
        <taxon>Pseudomonadati</taxon>
        <taxon>Bacteroidota</taxon>
        <taxon>Sphingobacteriia</taxon>
        <taxon>Sphingobacteriales</taxon>
        <taxon>Sphingobacteriaceae</taxon>
        <taxon>Mucilaginibacter</taxon>
    </lineage>
</organism>
<dbReference type="Gene3D" id="2.170.130.10">
    <property type="entry name" value="TonB-dependent receptor, plug domain"/>
    <property type="match status" value="1"/>
</dbReference>
<evidence type="ECO:0000313" key="13">
    <source>
        <dbReference type="Proteomes" id="UP000199679"/>
    </source>
</evidence>
<dbReference type="InterPro" id="IPR012910">
    <property type="entry name" value="Plug_dom"/>
</dbReference>
<keyword evidence="3 8" id="KW-1134">Transmembrane beta strand</keyword>
<dbReference type="InterPro" id="IPR037066">
    <property type="entry name" value="Plug_dom_sf"/>
</dbReference>
<dbReference type="Pfam" id="PF13715">
    <property type="entry name" value="CarbopepD_reg_2"/>
    <property type="match status" value="1"/>
</dbReference>
<evidence type="ECO:0000313" key="12">
    <source>
        <dbReference type="EMBL" id="SDS19065.1"/>
    </source>
</evidence>
<keyword evidence="13" id="KW-1185">Reference proteome</keyword>
<comment type="similarity">
    <text evidence="8 9">Belongs to the TonB-dependent receptor family.</text>
</comment>
<evidence type="ECO:0000256" key="4">
    <source>
        <dbReference type="ARBA" id="ARBA00022692"/>
    </source>
</evidence>
<dbReference type="AlphaFoldDB" id="A0A1H1Q6K5"/>
<evidence type="ECO:0000256" key="8">
    <source>
        <dbReference type="PROSITE-ProRule" id="PRU01360"/>
    </source>
</evidence>
<feature type="domain" description="TonB-dependent receptor plug" evidence="11">
    <location>
        <begin position="124"/>
        <end position="238"/>
    </location>
</feature>
<evidence type="ECO:0000256" key="1">
    <source>
        <dbReference type="ARBA" id="ARBA00004571"/>
    </source>
</evidence>
<dbReference type="RefSeq" id="WP_091369313.1">
    <property type="nucleotide sequence ID" value="NZ_LT629740.1"/>
</dbReference>
<dbReference type="SUPFAM" id="SSF49464">
    <property type="entry name" value="Carboxypeptidase regulatory domain-like"/>
    <property type="match status" value="1"/>
</dbReference>
<dbReference type="Pfam" id="PF00593">
    <property type="entry name" value="TonB_dep_Rec_b-barrel"/>
    <property type="match status" value="1"/>
</dbReference>
<dbReference type="NCBIfam" id="TIGR04057">
    <property type="entry name" value="SusC_RagA_signa"/>
    <property type="match status" value="1"/>
</dbReference>
<evidence type="ECO:0000259" key="10">
    <source>
        <dbReference type="Pfam" id="PF00593"/>
    </source>
</evidence>
<dbReference type="Gene3D" id="2.60.40.1120">
    <property type="entry name" value="Carboxypeptidase-like, regulatory domain"/>
    <property type="match status" value="1"/>
</dbReference>
<dbReference type="InterPro" id="IPR039426">
    <property type="entry name" value="TonB-dep_rcpt-like"/>
</dbReference>
<evidence type="ECO:0000256" key="9">
    <source>
        <dbReference type="RuleBase" id="RU003357"/>
    </source>
</evidence>